<dbReference type="Proteomes" id="UP000683360">
    <property type="component" value="Unassembled WGS sequence"/>
</dbReference>
<accession>A0A8S3V914</accession>
<protein>
    <submittedName>
        <fullName evidence="2">Uncharacterized protein</fullName>
    </submittedName>
</protein>
<gene>
    <name evidence="2" type="ORF">MEDL_64576</name>
</gene>
<keyword evidence="3" id="KW-1185">Reference proteome</keyword>
<dbReference type="AlphaFoldDB" id="A0A8S3V914"/>
<name>A0A8S3V914_MYTED</name>
<proteinExistence type="predicted"/>
<sequence length="519" mass="60251">MSYDTRLLKQEFLYCLVNIQYSQHTEEIMLKQQKRSRTRHNWNHIPGHRMNLPTTFLTISCLIVRTFANGTGFEQSESEDADLAHTIRMRASHIPRFVGKRTMGEDEVEKLLIKQQEENDDQENEQKFLIDLLKSYDESLSESQHLSGDFNTQTDAESNSELSPFEREAKWAPRFVGKRRSPMFVGRRRAPLFIGKRYAPRFVGKRGAPMFVGRRGSPMFVGRRDSPLFVGKRENARPADTSYYVGGKRSVNAASEYEQNSASLNSLNFDMLNNDIKNKRERERLYLPQENQILNGHPMFSDFSKRFVVPEFVGKREGNSLPNILSQKRFDTPFFVGRRRSADFALDDLNPDDLGDSDAVDRALQISANLLTTPDNDSPPLDIPYLSSVKYLENGRLPSIQSLAFTDPGQDDEKEELKKYLEFLGEKDKKYAEFIGKRMSWKPFQSSVSQKRGMEFIGKRNMEFLGKRNTIPVDKRYMEFLGKRAMEFLGKRTMEFLGKRYASYRYGKLQQRRRGDWIG</sequence>
<evidence type="ECO:0000256" key="1">
    <source>
        <dbReference type="SAM" id="MobiDB-lite"/>
    </source>
</evidence>
<evidence type="ECO:0000313" key="3">
    <source>
        <dbReference type="Proteomes" id="UP000683360"/>
    </source>
</evidence>
<feature type="region of interest" description="Disordered" evidence="1">
    <location>
        <begin position="144"/>
        <end position="164"/>
    </location>
</feature>
<organism evidence="2 3">
    <name type="scientific">Mytilus edulis</name>
    <name type="common">Blue mussel</name>
    <dbReference type="NCBI Taxonomy" id="6550"/>
    <lineage>
        <taxon>Eukaryota</taxon>
        <taxon>Metazoa</taxon>
        <taxon>Spiralia</taxon>
        <taxon>Lophotrochozoa</taxon>
        <taxon>Mollusca</taxon>
        <taxon>Bivalvia</taxon>
        <taxon>Autobranchia</taxon>
        <taxon>Pteriomorphia</taxon>
        <taxon>Mytilida</taxon>
        <taxon>Mytiloidea</taxon>
        <taxon>Mytilidae</taxon>
        <taxon>Mytilinae</taxon>
        <taxon>Mytilus</taxon>
    </lineage>
</organism>
<evidence type="ECO:0000313" key="2">
    <source>
        <dbReference type="EMBL" id="CAG2253030.1"/>
    </source>
</evidence>
<reference evidence="2" key="1">
    <citation type="submission" date="2021-03" db="EMBL/GenBank/DDBJ databases">
        <authorList>
            <person name="Bekaert M."/>
        </authorList>
    </citation>
    <scope>NUCLEOTIDE SEQUENCE</scope>
</reference>
<dbReference type="OrthoDB" id="6157850at2759"/>
<feature type="compositionally biased region" description="Polar residues" evidence="1">
    <location>
        <begin position="144"/>
        <end position="162"/>
    </location>
</feature>
<dbReference type="EMBL" id="CAJPWZ010003138">
    <property type="protein sequence ID" value="CAG2253030.1"/>
    <property type="molecule type" value="Genomic_DNA"/>
</dbReference>
<comment type="caution">
    <text evidence="2">The sequence shown here is derived from an EMBL/GenBank/DDBJ whole genome shotgun (WGS) entry which is preliminary data.</text>
</comment>